<protein>
    <submittedName>
        <fullName evidence="3">Uncharacterized protein</fullName>
    </submittedName>
</protein>
<dbReference type="STRING" id="314230.DSM3645_15345"/>
<comment type="caution">
    <text evidence="3">The sequence shown here is derived from an EMBL/GenBank/DDBJ whole genome shotgun (WGS) entry which is preliminary data.</text>
</comment>
<dbReference type="InterPro" id="IPR029063">
    <property type="entry name" value="SAM-dependent_MTases_sf"/>
</dbReference>
<dbReference type="GO" id="GO:0032259">
    <property type="term" value="P:methylation"/>
    <property type="evidence" value="ECO:0007669"/>
    <property type="project" value="UniProtKB-KW"/>
</dbReference>
<dbReference type="AlphaFoldDB" id="A3ZZA1"/>
<evidence type="ECO:0000256" key="2">
    <source>
        <dbReference type="ARBA" id="ARBA00022679"/>
    </source>
</evidence>
<dbReference type="PANTHER" id="PTHR43619:SF2">
    <property type="entry name" value="S-ADENOSYL-L-METHIONINE-DEPENDENT METHYLTRANSFERASES SUPERFAMILY PROTEIN"/>
    <property type="match status" value="1"/>
</dbReference>
<evidence type="ECO:0000313" key="4">
    <source>
        <dbReference type="Proteomes" id="UP000004358"/>
    </source>
</evidence>
<name>A3ZZA1_9BACT</name>
<dbReference type="Pfam" id="PF04072">
    <property type="entry name" value="LCM"/>
    <property type="match status" value="1"/>
</dbReference>
<dbReference type="eggNOG" id="COG3315">
    <property type="taxonomic scope" value="Bacteria"/>
</dbReference>
<organism evidence="3 4">
    <name type="scientific">Blastopirellula marina DSM 3645</name>
    <dbReference type="NCBI Taxonomy" id="314230"/>
    <lineage>
        <taxon>Bacteria</taxon>
        <taxon>Pseudomonadati</taxon>
        <taxon>Planctomycetota</taxon>
        <taxon>Planctomycetia</taxon>
        <taxon>Pirellulales</taxon>
        <taxon>Pirellulaceae</taxon>
        <taxon>Blastopirellula</taxon>
    </lineage>
</organism>
<dbReference type="PIRSF" id="PIRSF028177">
    <property type="entry name" value="Polyketide_synth_Omtfrase_TcmP"/>
    <property type="match status" value="1"/>
</dbReference>
<dbReference type="EMBL" id="AANZ01000023">
    <property type="protein sequence ID" value="EAQ78164.1"/>
    <property type="molecule type" value="Genomic_DNA"/>
</dbReference>
<dbReference type="HOGENOM" id="CLU_069348_2_0_0"/>
<sequence length="326" mass="37520">MKSSHIGTVEDETWPICQDSSSNGWDALLERSSLSREWNQTSLIQRRNDERASVTAKESIELTHERETLLITLYGKAEESRLADSLLQDHFAAGVVERLDYDFLKLRVTRDGMISLAMRSKALDDWTRDFLNRYPQATVLHLGCGLDSRILRVNPSRDVAWFEVDFPEVIALRRRMYADRPGCDWIGASILDDDWLDATPRDRPTLIVAEGVLPYLPIDAVPRLFRQITAHFEQGEIAFDAYTRFGVRILNLLPSIQATGAKLRWGLGDPYWLVTQAPRLTFVAEQTRLDPQQLTRISWPLRTLAQIMHLAPPLRRFGRLLRYRFG</sequence>
<reference evidence="3 4" key="1">
    <citation type="submission" date="2006-02" db="EMBL/GenBank/DDBJ databases">
        <authorList>
            <person name="Amann R."/>
            <person name="Ferriera S."/>
            <person name="Johnson J."/>
            <person name="Kravitz S."/>
            <person name="Halpern A."/>
            <person name="Remington K."/>
            <person name="Beeson K."/>
            <person name="Tran B."/>
            <person name="Rogers Y.-H."/>
            <person name="Friedman R."/>
            <person name="Venter J.C."/>
        </authorList>
    </citation>
    <scope>NUCLEOTIDE SEQUENCE [LARGE SCALE GENOMIC DNA]</scope>
    <source>
        <strain evidence="3 4">DSM 3645</strain>
    </source>
</reference>
<accession>A3ZZA1</accession>
<gene>
    <name evidence="3" type="ORF">DSM3645_15345</name>
</gene>
<keyword evidence="1" id="KW-0489">Methyltransferase</keyword>
<dbReference type="InterPro" id="IPR016874">
    <property type="entry name" value="TcmP-like"/>
</dbReference>
<dbReference type="Proteomes" id="UP000004358">
    <property type="component" value="Unassembled WGS sequence"/>
</dbReference>
<dbReference type="SUPFAM" id="SSF53335">
    <property type="entry name" value="S-adenosyl-L-methionine-dependent methyltransferases"/>
    <property type="match status" value="1"/>
</dbReference>
<keyword evidence="2" id="KW-0808">Transferase</keyword>
<dbReference type="PANTHER" id="PTHR43619">
    <property type="entry name" value="S-ADENOSYL-L-METHIONINE-DEPENDENT METHYLTRANSFERASE YKTD-RELATED"/>
    <property type="match status" value="1"/>
</dbReference>
<evidence type="ECO:0000256" key="1">
    <source>
        <dbReference type="ARBA" id="ARBA00022603"/>
    </source>
</evidence>
<proteinExistence type="predicted"/>
<dbReference type="GO" id="GO:0008168">
    <property type="term" value="F:methyltransferase activity"/>
    <property type="evidence" value="ECO:0007669"/>
    <property type="project" value="UniProtKB-KW"/>
</dbReference>
<dbReference type="InterPro" id="IPR007213">
    <property type="entry name" value="Ppm1/Ppm2/Tcmp"/>
</dbReference>
<dbReference type="Gene3D" id="3.40.50.150">
    <property type="entry name" value="Vaccinia Virus protein VP39"/>
    <property type="match status" value="1"/>
</dbReference>
<evidence type="ECO:0000313" key="3">
    <source>
        <dbReference type="EMBL" id="EAQ78164.1"/>
    </source>
</evidence>